<evidence type="ECO:0000313" key="1">
    <source>
        <dbReference type="EMBL" id="CAG7649626.1"/>
    </source>
</evidence>
<dbReference type="EMBL" id="CAJVCE010000013">
    <property type="protein sequence ID" value="CAG7649626.1"/>
    <property type="molecule type" value="Genomic_DNA"/>
</dbReference>
<organism evidence="1 2">
    <name type="scientific">Paenibacillus allorhizosphaerae</name>
    <dbReference type="NCBI Taxonomy" id="2849866"/>
    <lineage>
        <taxon>Bacteria</taxon>
        <taxon>Bacillati</taxon>
        <taxon>Bacillota</taxon>
        <taxon>Bacilli</taxon>
        <taxon>Bacillales</taxon>
        <taxon>Paenibacillaceae</taxon>
        <taxon>Paenibacillus</taxon>
    </lineage>
</organism>
<gene>
    <name evidence="1" type="ORF">PAECIP111802_04536</name>
</gene>
<reference evidence="1 2" key="1">
    <citation type="submission" date="2021-06" db="EMBL/GenBank/DDBJ databases">
        <authorList>
            <person name="Criscuolo A."/>
        </authorList>
    </citation>
    <scope>NUCLEOTIDE SEQUENCE [LARGE SCALE GENOMIC DNA]</scope>
    <source>
        <strain evidence="2">CIP 111802</strain>
    </source>
</reference>
<comment type="caution">
    <text evidence="1">The sequence shown here is derived from an EMBL/GenBank/DDBJ whole genome shotgun (WGS) entry which is preliminary data.</text>
</comment>
<name>A0ABN7TPC6_9BACL</name>
<protein>
    <submittedName>
        <fullName evidence="1">Uncharacterized protein</fullName>
    </submittedName>
</protein>
<keyword evidence="2" id="KW-1185">Reference proteome</keyword>
<accession>A0ABN7TPC6</accession>
<evidence type="ECO:0000313" key="2">
    <source>
        <dbReference type="Proteomes" id="UP000730618"/>
    </source>
</evidence>
<sequence>MNLFQMKSKPLGIERMSELLFEGFVCISWACIGNLADVSKEEVKVRLESYYKYEAQQFGNRLGSVSAFVHTKQARRLYRDR</sequence>
<proteinExistence type="predicted"/>
<dbReference type="Proteomes" id="UP000730618">
    <property type="component" value="Unassembled WGS sequence"/>
</dbReference>